<evidence type="ECO:0000256" key="5">
    <source>
        <dbReference type="ARBA" id="ARBA00023242"/>
    </source>
</evidence>
<dbReference type="PANTHER" id="PTHR46481">
    <property type="entry name" value="ZINC FINGER BED DOMAIN-CONTAINING PROTEIN 4"/>
    <property type="match status" value="1"/>
</dbReference>
<sequence>MTPSRKEYLYQLSDLSKNSHTAEYLVTVIEKVIEGIGEDRICAVVFDNVANVRNAQKIIHKNHPMIENVRYVAHSINLIACDIVKEKFREHLLKRVNILTTFFRSSHQANAKLAQVIKEKGISRGGLKLYCKTCWTTASESVNSVINLESALEEMASDHDKMLINDKINRLFNREIFFQIYEFLNLFWIL</sequence>
<dbReference type="SUPFAM" id="SSF53098">
    <property type="entry name" value="Ribonuclease H-like"/>
    <property type="match status" value="1"/>
</dbReference>
<dbReference type="Proteomes" id="UP000022910">
    <property type="component" value="Unassembled WGS sequence"/>
</dbReference>
<evidence type="ECO:0000313" key="8">
    <source>
        <dbReference type="Proteomes" id="UP000022910"/>
    </source>
</evidence>
<dbReference type="GO" id="GO:0005634">
    <property type="term" value="C:nucleus"/>
    <property type="evidence" value="ECO:0007669"/>
    <property type="project" value="UniProtKB-SubCell"/>
</dbReference>
<proteinExistence type="predicted"/>
<accession>A0A015MZU0</accession>
<dbReference type="InterPro" id="IPR007021">
    <property type="entry name" value="DUF659"/>
</dbReference>
<dbReference type="Pfam" id="PF04937">
    <property type="entry name" value="DUF659"/>
    <property type="match status" value="1"/>
</dbReference>
<keyword evidence="3" id="KW-0863">Zinc-finger</keyword>
<keyword evidence="2" id="KW-0479">Metal-binding</keyword>
<name>A0A015MZU0_RHIIW</name>
<evidence type="ECO:0000256" key="1">
    <source>
        <dbReference type="ARBA" id="ARBA00004123"/>
    </source>
</evidence>
<dbReference type="AlphaFoldDB" id="A0A015MZU0"/>
<dbReference type="EMBL" id="JEMT01015594">
    <property type="protein sequence ID" value="EXX72313.1"/>
    <property type="molecule type" value="Genomic_DNA"/>
</dbReference>
<evidence type="ECO:0000259" key="6">
    <source>
        <dbReference type="Pfam" id="PF04937"/>
    </source>
</evidence>
<gene>
    <name evidence="7" type="ORF">RirG_070470</name>
</gene>
<feature type="domain" description="DUF659" evidence="6">
    <location>
        <begin position="13"/>
        <end position="95"/>
    </location>
</feature>
<dbReference type="InterPro" id="IPR012337">
    <property type="entry name" value="RNaseH-like_sf"/>
</dbReference>
<protein>
    <recommendedName>
        <fullName evidence="6">DUF659 domain-containing protein</fullName>
    </recommendedName>
</protein>
<dbReference type="OrthoDB" id="2423144at2759"/>
<keyword evidence="4" id="KW-0862">Zinc</keyword>
<dbReference type="InterPro" id="IPR052035">
    <property type="entry name" value="ZnF_BED_domain_contain"/>
</dbReference>
<comment type="caution">
    <text evidence="7">The sequence shown here is derived from an EMBL/GenBank/DDBJ whole genome shotgun (WGS) entry which is preliminary data.</text>
</comment>
<evidence type="ECO:0000313" key="7">
    <source>
        <dbReference type="EMBL" id="EXX72313.1"/>
    </source>
</evidence>
<keyword evidence="8" id="KW-1185">Reference proteome</keyword>
<dbReference type="HOGENOM" id="CLU_064139_1_0_1"/>
<keyword evidence="5" id="KW-0539">Nucleus</keyword>
<evidence type="ECO:0000256" key="4">
    <source>
        <dbReference type="ARBA" id="ARBA00022833"/>
    </source>
</evidence>
<dbReference type="GO" id="GO:0008270">
    <property type="term" value="F:zinc ion binding"/>
    <property type="evidence" value="ECO:0007669"/>
    <property type="project" value="UniProtKB-KW"/>
</dbReference>
<reference evidence="7 8" key="1">
    <citation type="submission" date="2014-02" db="EMBL/GenBank/DDBJ databases">
        <title>Single nucleus genome sequencing reveals high similarity among nuclei of an endomycorrhizal fungus.</title>
        <authorList>
            <person name="Lin K."/>
            <person name="Geurts R."/>
            <person name="Zhang Z."/>
            <person name="Limpens E."/>
            <person name="Saunders D.G."/>
            <person name="Mu D."/>
            <person name="Pang E."/>
            <person name="Cao H."/>
            <person name="Cha H."/>
            <person name="Lin T."/>
            <person name="Zhou Q."/>
            <person name="Shang Y."/>
            <person name="Li Y."/>
            <person name="Ivanov S."/>
            <person name="Sharma T."/>
            <person name="Velzen R.V."/>
            <person name="Ruijter N.D."/>
            <person name="Aanen D.K."/>
            <person name="Win J."/>
            <person name="Kamoun S."/>
            <person name="Bisseling T."/>
            <person name="Huang S."/>
        </authorList>
    </citation>
    <scope>NUCLEOTIDE SEQUENCE [LARGE SCALE GENOMIC DNA]</scope>
    <source>
        <strain evidence="8">DAOM197198w</strain>
    </source>
</reference>
<comment type="subcellular location">
    <subcellularLocation>
        <location evidence="1">Nucleus</location>
    </subcellularLocation>
</comment>
<dbReference type="PANTHER" id="PTHR46481:SF10">
    <property type="entry name" value="ZINC FINGER BED DOMAIN-CONTAINING PROTEIN 39"/>
    <property type="match status" value="1"/>
</dbReference>
<organism evidence="7 8">
    <name type="scientific">Rhizophagus irregularis (strain DAOM 197198w)</name>
    <name type="common">Glomus intraradices</name>
    <dbReference type="NCBI Taxonomy" id="1432141"/>
    <lineage>
        <taxon>Eukaryota</taxon>
        <taxon>Fungi</taxon>
        <taxon>Fungi incertae sedis</taxon>
        <taxon>Mucoromycota</taxon>
        <taxon>Glomeromycotina</taxon>
        <taxon>Glomeromycetes</taxon>
        <taxon>Glomerales</taxon>
        <taxon>Glomeraceae</taxon>
        <taxon>Rhizophagus</taxon>
    </lineage>
</organism>
<evidence type="ECO:0000256" key="2">
    <source>
        <dbReference type="ARBA" id="ARBA00022723"/>
    </source>
</evidence>
<evidence type="ECO:0000256" key="3">
    <source>
        <dbReference type="ARBA" id="ARBA00022771"/>
    </source>
</evidence>